<dbReference type="Proteomes" id="UP000765509">
    <property type="component" value="Unassembled WGS sequence"/>
</dbReference>
<name>A0A9Q3KLD4_9BASI</name>
<dbReference type="GO" id="GO:0000049">
    <property type="term" value="F:tRNA binding"/>
    <property type="evidence" value="ECO:0007669"/>
    <property type="project" value="InterPro"/>
</dbReference>
<reference evidence="7" key="1">
    <citation type="submission" date="2021-03" db="EMBL/GenBank/DDBJ databases">
        <title>Draft genome sequence of rust myrtle Austropuccinia psidii MF-1, a brazilian biotype.</title>
        <authorList>
            <person name="Quecine M.C."/>
            <person name="Pachon D.M.R."/>
            <person name="Bonatelli M.L."/>
            <person name="Correr F.H."/>
            <person name="Franceschini L.M."/>
            <person name="Leite T.F."/>
            <person name="Margarido G.R.A."/>
            <person name="Almeida C.A."/>
            <person name="Ferrarezi J.A."/>
            <person name="Labate C.A."/>
        </authorList>
    </citation>
    <scope>NUCLEOTIDE SEQUENCE</scope>
    <source>
        <strain evidence="7">MF-1</strain>
    </source>
</reference>
<gene>
    <name evidence="7" type="ORF">O181_121552</name>
</gene>
<dbReference type="EMBL" id="AVOT02110998">
    <property type="protein sequence ID" value="MBW0581837.1"/>
    <property type="molecule type" value="Genomic_DNA"/>
</dbReference>
<evidence type="ECO:0000256" key="5">
    <source>
        <dbReference type="ARBA" id="ARBA00023146"/>
    </source>
</evidence>
<sequence>MTIVNKDLHIHKNADGLSRWPLPNNIDNPSYYPEEASPKIPIEGISVTDLNTTFFEELSHKTSIHPSTNKTTAIIEKRWNRKLPQDSLRKDLVEIHATAASFKGMLEKTIKHAIRCMEDSFAYSKDKWDKSHATQYFEVGGLVLESTTNFNNIKDVKSSKTPLQVLLLSRPSIEKILLK</sequence>
<keyword evidence="4" id="KW-0648">Protein biosynthesis</keyword>
<dbReference type="GO" id="GO:0006412">
    <property type="term" value="P:translation"/>
    <property type="evidence" value="ECO:0007669"/>
    <property type="project" value="UniProtKB-KW"/>
</dbReference>
<keyword evidence="5" id="KW-0030">Aminoacyl-tRNA synthetase</keyword>
<accession>A0A9Q3KLD4</accession>
<keyword evidence="8" id="KW-1185">Reference proteome</keyword>
<protein>
    <recommendedName>
        <fullName evidence="6">Phenylalanyl-tRNA synthetase domain-containing protein</fullName>
    </recommendedName>
</protein>
<feature type="domain" description="Phenylalanyl-tRNA synthetase" evidence="6">
    <location>
        <begin position="62"/>
        <end position="156"/>
    </location>
</feature>
<evidence type="ECO:0000256" key="1">
    <source>
        <dbReference type="ARBA" id="ARBA00022598"/>
    </source>
</evidence>
<evidence type="ECO:0000313" key="8">
    <source>
        <dbReference type="Proteomes" id="UP000765509"/>
    </source>
</evidence>
<dbReference type="GO" id="GO:0005524">
    <property type="term" value="F:ATP binding"/>
    <property type="evidence" value="ECO:0007669"/>
    <property type="project" value="UniProtKB-KW"/>
</dbReference>
<keyword evidence="1" id="KW-0436">Ligase</keyword>
<dbReference type="InterPro" id="IPR002319">
    <property type="entry name" value="Phenylalanyl-tRNA_Synthase"/>
</dbReference>
<evidence type="ECO:0000259" key="6">
    <source>
        <dbReference type="Pfam" id="PF01409"/>
    </source>
</evidence>
<dbReference type="GO" id="GO:0004812">
    <property type="term" value="F:aminoacyl-tRNA ligase activity"/>
    <property type="evidence" value="ECO:0007669"/>
    <property type="project" value="UniProtKB-KW"/>
</dbReference>
<keyword evidence="3" id="KW-0067">ATP-binding</keyword>
<dbReference type="GO" id="GO:0043039">
    <property type="term" value="P:tRNA aminoacylation"/>
    <property type="evidence" value="ECO:0007669"/>
    <property type="project" value="InterPro"/>
</dbReference>
<proteinExistence type="predicted"/>
<evidence type="ECO:0000313" key="7">
    <source>
        <dbReference type="EMBL" id="MBW0581837.1"/>
    </source>
</evidence>
<evidence type="ECO:0000256" key="2">
    <source>
        <dbReference type="ARBA" id="ARBA00022741"/>
    </source>
</evidence>
<keyword evidence="2" id="KW-0547">Nucleotide-binding</keyword>
<evidence type="ECO:0000256" key="4">
    <source>
        <dbReference type="ARBA" id="ARBA00022917"/>
    </source>
</evidence>
<dbReference type="Pfam" id="PF01409">
    <property type="entry name" value="tRNA-synt_2d"/>
    <property type="match status" value="1"/>
</dbReference>
<organism evidence="7 8">
    <name type="scientific">Austropuccinia psidii MF-1</name>
    <dbReference type="NCBI Taxonomy" id="1389203"/>
    <lineage>
        <taxon>Eukaryota</taxon>
        <taxon>Fungi</taxon>
        <taxon>Dikarya</taxon>
        <taxon>Basidiomycota</taxon>
        <taxon>Pucciniomycotina</taxon>
        <taxon>Pucciniomycetes</taxon>
        <taxon>Pucciniales</taxon>
        <taxon>Sphaerophragmiaceae</taxon>
        <taxon>Austropuccinia</taxon>
    </lineage>
</organism>
<dbReference type="OrthoDB" id="413122at2759"/>
<dbReference type="AlphaFoldDB" id="A0A9Q3KLD4"/>
<comment type="caution">
    <text evidence="7">The sequence shown here is derived from an EMBL/GenBank/DDBJ whole genome shotgun (WGS) entry which is preliminary data.</text>
</comment>
<evidence type="ECO:0000256" key="3">
    <source>
        <dbReference type="ARBA" id="ARBA00022840"/>
    </source>
</evidence>